<protein>
    <submittedName>
        <fullName evidence="7">ABC transporter transmembrane domain-containing protein</fullName>
    </submittedName>
</protein>
<dbReference type="InterPro" id="IPR036640">
    <property type="entry name" value="ABC1_TM_sf"/>
</dbReference>
<dbReference type="Gene3D" id="1.20.1560.10">
    <property type="entry name" value="ABC transporter type 1, transmembrane domain"/>
    <property type="match status" value="1"/>
</dbReference>
<keyword evidence="4 5" id="KW-0472">Membrane</keyword>
<name>A0ABT5TSZ3_9MICO</name>
<keyword evidence="2 5" id="KW-0812">Transmembrane</keyword>
<feature type="transmembrane region" description="Helical" evidence="5">
    <location>
        <begin position="140"/>
        <end position="159"/>
    </location>
</feature>
<proteinExistence type="predicted"/>
<evidence type="ECO:0000313" key="7">
    <source>
        <dbReference type="EMBL" id="MDD9205189.1"/>
    </source>
</evidence>
<keyword evidence="8" id="KW-1185">Reference proteome</keyword>
<feature type="domain" description="ABC transmembrane type-1" evidence="6">
    <location>
        <begin position="3"/>
        <end position="232"/>
    </location>
</feature>
<dbReference type="InterPro" id="IPR011527">
    <property type="entry name" value="ABC1_TM_dom"/>
</dbReference>
<comment type="caution">
    <text evidence="7">The sequence shown here is derived from an EMBL/GenBank/DDBJ whole genome shotgun (WGS) entry which is preliminary data.</text>
</comment>
<dbReference type="PANTHER" id="PTHR24221:SF654">
    <property type="entry name" value="ATP-BINDING CASSETTE SUB-FAMILY B MEMBER 6"/>
    <property type="match status" value="1"/>
</dbReference>
<dbReference type="InterPro" id="IPR039421">
    <property type="entry name" value="Type_1_exporter"/>
</dbReference>
<evidence type="ECO:0000313" key="8">
    <source>
        <dbReference type="Proteomes" id="UP001165561"/>
    </source>
</evidence>
<dbReference type="EMBL" id="JARACI010000331">
    <property type="protein sequence ID" value="MDD9205189.1"/>
    <property type="molecule type" value="Genomic_DNA"/>
</dbReference>
<accession>A0ABT5TSZ3</accession>
<evidence type="ECO:0000256" key="3">
    <source>
        <dbReference type="ARBA" id="ARBA00022989"/>
    </source>
</evidence>
<dbReference type="Proteomes" id="UP001165561">
    <property type="component" value="Unassembled WGS sequence"/>
</dbReference>
<dbReference type="Pfam" id="PF00664">
    <property type="entry name" value="ABC_membrane"/>
    <property type="match status" value="1"/>
</dbReference>
<organism evidence="7 8">
    <name type="scientific">Georgenia halotolerans</name>
    <dbReference type="NCBI Taxonomy" id="3028317"/>
    <lineage>
        <taxon>Bacteria</taxon>
        <taxon>Bacillati</taxon>
        <taxon>Actinomycetota</taxon>
        <taxon>Actinomycetes</taxon>
        <taxon>Micrococcales</taxon>
        <taxon>Bogoriellaceae</taxon>
        <taxon>Georgenia</taxon>
    </lineage>
</organism>
<reference evidence="7" key="1">
    <citation type="submission" date="2023-02" db="EMBL/GenBank/DDBJ databases">
        <title>Georgenia sp.10Sc9-8, isolated from a soil sample collected from the Taklamakan desert.</title>
        <authorList>
            <person name="Liu S."/>
        </authorList>
    </citation>
    <scope>NUCLEOTIDE SEQUENCE</scope>
    <source>
        <strain evidence="7">10Sc9-8</strain>
    </source>
</reference>
<gene>
    <name evidence="7" type="ORF">PU560_01765</name>
</gene>
<evidence type="ECO:0000256" key="1">
    <source>
        <dbReference type="ARBA" id="ARBA00004651"/>
    </source>
</evidence>
<dbReference type="SUPFAM" id="SSF90123">
    <property type="entry name" value="ABC transporter transmembrane region"/>
    <property type="match status" value="1"/>
</dbReference>
<feature type="transmembrane region" description="Helical" evidence="5">
    <location>
        <begin position="38"/>
        <end position="59"/>
    </location>
</feature>
<keyword evidence="3 5" id="KW-1133">Transmembrane helix</keyword>
<evidence type="ECO:0000256" key="4">
    <source>
        <dbReference type="ARBA" id="ARBA00023136"/>
    </source>
</evidence>
<evidence type="ECO:0000256" key="2">
    <source>
        <dbReference type="ARBA" id="ARBA00022692"/>
    </source>
</evidence>
<dbReference type="PANTHER" id="PTHR24221">
    <property type="entry name" value="ATP-BINDING CASSETTE SUB-FAMILY B"/>
    <property type="match status" value="1"/>
</dbReference>
<dbReference type="PROSITE" id="PS50929">
    <property type="entry name" value="ABC_TM1F"/>
    <property type="match status" value="1"/>
</dbReference>
<sequence>LCLAVVVGTTESLCAAAIPFLLGRTVDAGLVTGVSRELLVSAALLLAVGVAQALASALAHIAEVGGWLHGTFTTSRLVGHHVTRTGPAVGDELATGEVVSTVASDAFHVGNMLEVLPKLVGGMVAYAAVALVLLRDSVALGLAVLLGLPLVSLVLALVIRPLHARQAAQREAAGRLATLGSDTVSGLRVLRGIGGEDVFAGRYRAQSQRVRQAGVGVAATQSVLEALQVLLPVRS</sequence>
<evidence type="ECO:0000256" key="5">
    <source>
        <dbReference type="SAM" id="Phobius"/>
    </source>
</evidence>
<evidence type="ECO:0000259" key="6">
    <source>
        <dbReference type="PROSITE" id="PS50929"/>
    </source>
</evidence>
<comment type="subcellular location">
    <subcellularLocation>
        <location evidence="1">Cell membrane</location>
        <topology evidence="1">Multi-pass membrane protein</topology>
    </subcellularLocation>
</comment>
<feature type="non-terminal residue" evidence="7">
    <location>
        <position position="1"/>
    </location>
</feature>